<evidence type="ECO:0000256" key="4">
    <source>
        <dbReference type="SAM" id="MobiDB-lite"/>
    </source>
</evidence>
<feature type="domain" description="AB hydrolase-1" evidence="6">
    <location>
        <begin position="91"/>
        <end position="286"/>
    </location>
</feature>
<name>A0ABW2HLV9_9ACTN</name>
<evidence type="ECO:0000259" key="6">
    <source>
        <dbReference type="Pfam" id="PF00561"/>
    </source>
</evidence>
<keyword evidence="9" id="KW-1185">Reference proteome</keyword>
<dbReference type="SUPFAM" id="SSF53474">
    <property type="entry name" value="alpha/beta-Hydrolases"/>
    <property type="match status" value="1"/>
</dbReference>
<dbReference type="Gene3D" id="3.40.50.1820">
    <property type="entry name" value="alpha/beta hydrolase"/>
    <property type="match status" value="1"/>
</dbReference>
<reference evidence="9" key="1">
    <citation type="journal article" date="2019" name="Int. J. Syst. Evol. Microbiol.">
        <title>The Global Catalogue of Microorganisms (GCM) 10K type strain sequencing project: providing services to taxonomists for standard genome sequencing and annotation.</title>
        <authorList>
            <consortium name="The Broad Institute Genomics Platform"/>
            <consortium name="The Broad Institute Genome Sequencing Center for Infectious Disease"/>
            <person name="Wu L."/>
            <person name="Ma J."/>
        </authorList>
    </citation>
    <scope>NUCLEOTIDE SEQUENCE [LARGE SCALE GENOMIC DNA]</scope>
    <source>
        <strain evidence="9">XZYJT-10</strain>
    </source>
</reference>
<evidence type="ECO:0000256" key="2">
    <source>
        <dbReference type="ARBA" id="ARBA00022729"/>
    </source>
</evidence>
<dbReference type="Proteomes" id="UP001596548">
    <property type="component" value="Unassembled WGS sequence"/>
</dbReference>
<comment type="caution">
    <text evidence="8">The sequence shown here is derived from an EMBL/GenBank/DDBJ whole genome shotgun (WGS) entry which is preliminary data.</text>
</comment>
<dbReference type="InterPro" id="IPR051601">
    <property type="entry name" value="Serine_prot/Carboxylest_S33"/>
</dbReference>
<dbReference type="PANTHER" id="PTHR43248">
    <property type="entry name" value="2-SUCCINYL-6-HYDROXY-2,4-CYCLOHEXADIENE-1-CARBOXYLATE SYNTHASE"/>
    <property type="match status" value="1"/>
</dbReference>
<feature type="signal peptide" evidence="5">
    <location>
        <begin position="1"/>
        <end position="25"/>
    </location>
</feature>
<keyword evidence="2 5" id="KW-0732">Signal</keyword>
<protein>
    <submittedName>
        <fullName evidence="8">Alpha/beta hydrolase</fullName>
    </submittedName>
</protein>
<proteinExistence type="inferred from homology"/>
<keyword evidence="3 8" id="KW-0378">Hydrolase</keyword>
<accession>A0ABW2HLV9</accession>
<dbReference type="GO" id="GO:0016787">
    <property type="term" value="F:hydrolase activity"/>
    <property type="evidence" value="ECO:0007669"/>
    <property type="project" value="UniProtKB-KW"/>
</dbReference>
<feature type="chain" id="PRO_5046793094" evidence="5">
    <location>
        <begin position="26"/>
        <end position="531"/>
    </location>
</feature>
<organism evidence="8 9">
    <name type="scientific">Paractinoplanes rhizophilus</name>
    <dbReference type="NCBI Taxonomy" id="1416877"/>
    <lineage>
        <taxon>Bacteria</taxon>
        <taxon>Bacillati</taxon>
        <taxon>Actinomycetota</taxon>
        <taxon>Actinomycetes</taxon>
        <taxon>Micromonosporales</taxon>
        <taxon>Micromonosporaceae</taxon>
        <taxon>Paractinoplanes</taxon>
    </lineage>
</organism>
<dbReference type="PANTHER" id="PTHR43248:SF29">
    <property type="entry name" value="TRIPEPTIDYL AMINOPEPTIDASE"/>
    <property type="match status" value="1"/>
</dbReference>
<dbReference type="InterPro" id="IPR013595">
    <property type="entry name" value="Pept_S33_TAP-like_C"/>
</dbReference>
<dbReference type="InterPro" id="IPR029058">
    <property type="entry name" value="AB_hydrolase_fold"/>
</dbReference>
<evidence type="ECO:0000256" key="1">
    <source>
        <dbReference type="ARBA" id="ARBA00010088"/>
    </source>
</evidence>
<comment type="similarity">
    <text evidence="1">Belongs to the peptidase S33 family.</text>
</comment>
<dbReference type="RefSeq" id="WP_378965873.1">
    <property type="nucleotide sequence ID" value="NZ_JBHTBJ010000005.1"/>
</dbReference>
<evidence type="ECO:0000313" key="8">
    <source>
        <dbReference type="EMBL" id="MFC7274208.1"/>
    </source>
</evidence>
<evidence type="ECO:0000313" key="9">
    <source>
        <dbReference type="Proteomes" id="UP001596548"/>
    </source>
</evidence>
<feature type="compositionally biased region" description="Basic and acidic residues" evidence="4">
    <location>
        <begin position="488"/>
        <end position="497"/>
    </location>
</feature>
<dbReference type="InterPro" id="IPR000073">
    <property type="entry name" value="AB_hydrolase_1"/>
</dbReference>
<gene>
    <name evidence="8" type="ORF">ACFQS1_09475</name>
</gene>
<feature type="domain" description="Peptidase S33 tripeptidyl aminopeptidase-like C-terminal" evidence="7">
    <location>
        <begin position="394"/>
        <end position="487"/>
    </location>
</feature>
<dbReference type="EMBL" id="JBHTBJ010000005">
    <property type="protein sequence ID" value="MFC7274208.1"/>
    <property type="molecule type" value="Genomic_DNA"/>
</dbReference>
<evidence type="ECO:0000256" key="3">
    <source>
        <dbReference type="ARBA" id="ARBA00022801"/>
    </source>
</evidence>
<feature type="region of interest" description="Disordered" evidence="4">
    <location>
        <begin position="484"/>
        <end position="531"/>
    </location>
</feature>
<sequence length="531" mass="58126">MRRILAAAMTIALAAVGAAATGARADQVRHRGGYDPRIEWQKCTDPSLVSRKAECGVLAVPVDYKTPGGPTLDLAVARVKHTVPEAKYQGVMLVNPGGPGAKGQGLAVLGSLVPKGAGDAYDWIGFDPRGVGASKPALTCDSKYAGFRRPEYVPTTTAIETTWLRRAQRYARDCRKAGGSLLDHLKTQDSVRDMESIRLALGATQINFYGFSYGTYLGQVYATFYPSRVRRMVLDGVVNPARVWYDSNLDQDVAFDRNMKIYFAWLARYHKIYHLGRTARAVERLYYAERARLAAKPAGGKIGSSELTDVFLQAGYYVFGWEDIARAFSDWVRKHDAGALERLYLKNNPQEKGADNGYAMYLAVQCTDAAWPASWTKWTSDNWEVHRRAPFETWANAWFNAPCRDWAAAPAIPTNVSGETVAPILLISETLDAATPFSGALEVRKRFPRSALVEGVGGTTHAGSLFGDDCVDNAVADYLASGALPKRRPGERSDQKCDPIPQPDPANGAARSKRAPAPATRLELRSALVTR</sequence>
<evidence type="ECO:0000259" key="7">
    <source>
        <dbReference type="Pfam" id="PF08386"/>
    </source>
</evidence>
<dbReference type="Pfam" id="PF08386">
    <property type="entry name" value="Abhydrolase_4"/>
    <property type="match status" value="1"/>
</dbReference>
<dbReference type="Pfam" id="PF00561">
    <property type="entry name" value="Abhydrolase_1"/>
    <property type="match status" value="1"/>
</dbReference>
<evidence type="ECO:0000256" key="5">
    <source>
        <dbReference type="SAM" id="SignalP"/>
    </source>
</evidence>